<dbReference type="Proteomes" id="UP000523196">
    <property type="component" value="Unassembled WGS sequence"/>
</dbReference>
<feature type="compositionally biased region" description="Low complexity" evidence="1">
    <location>
        <begin position="42"/>
        <end position="53"/>
    </location>
</feature>
<organism evidence="2 3">
    <name type="scientific">Marilutibacter spongiae</name>
    <dbReference type="NCBI Taxonomy" id="2025720"/>
    <lineage>
        <taxon>Bacteria</taxon>
        <taxon>Pseudomonadati</taxon>
        <taxon>Pseudomonadota</taxon>
        <taxon>Gammaproteobacteria</taxon>
        <taxon>Lysobacterales</taxon>
        <taxon>Lysobacteraceae</taxon>
        <taxon>Marilutibacter</taxon>
    </lineage>
</organism>
<keyword evidence="3" id="KW-1185">Reference proteome</keyword>
<evidence type="ECO:0000313" key="2">
    <source>
        <dbReference type="EMBL" id="MBB1061605.1"/>
    </source>
</evidence>
<comment type="caution">
    <text evidence="2">The sequence shown here is derived from an EMBL/GenBank/DDBJ whole genome shotgun (WGS) entry which is preliminary data.</text>
</comment>
<dbReference type="EMBL" id="JACHTF010000016">
    <property type="protein sequence ID" value="MBB1061605.1"/>
    <property type="molecule type" value="Genomic_DNA"/>
</dbReference>
<accession>A0A7W3Y714</accession>
<dbReference type="Pfam" id="PF05960">
    <property type="entry name" value="DUF885"/>
    <property type="match status" value="1"/>
</dbReference>
<gene>
    <name evidence="2" type="ORF">H4F98_13610</name>
</gene>
<dbReference type="PANTHER" id="PTHR33361">
    <property type="entry name" value="GLR0591 PROTEIN"/>
    <property type="match status" value="1"/>
</dbReference>
<protein>
    <submittedName>
        <fullName evidence="2">DUF885 domain-containing protein</fullName>
    </submittedName>
</protein>
<evidence type="ECO:0000256" key="1">
    <source>
        <dbReference type="SAM" id="MobiDB-lite"/>
    </source>
</evidence>
<name>A0A7W3Y714_9GAMM</name>
<dbReference type="InterPro" id="IPR010281">
    <property type="entry name" value="DUF885"/>
</dbReference>
<feature type="region of interest" description="Disordered" evidence="1">
    <location>
        <begin position="1"/>
        <end position="76"/>
    </location>
</feature>
<evidence type="ECO:0000313" key="3">
    <source>
        <dbReference type="Proteomes" id="UP000523196"/>
    </source>
</evidence>
<proteinExistence type="predicted"/>
<reference evidence="2 3" key="1">
    <citation type="submission" date="2020-08" db="EMBL/GenBank/DDBJ databases">
        <authorList>
            <person name="Xu S."/>
            <person name="Li A."/>
        </authorList>
    </citation>
    <scope>NUCLEOTIDE SEQUENCE [LARGE SCALE GENOMIC DNA]</scope>
    <source>
        <strain evidence="2 3">119BY6-57</strain>
    </source>
</reference>
<dbReference type="PANTHER" id="PTHR33361:SF16">
    <property type="entry name" value="DUF885 DOMAIN-CONTAINING PROTEIN"/>
    <property type="match status" value="1"/>
</dbReference>
<dbReference type="AlphaFoldDB" id="A0A7W3Y714"/>
<feature type="compositionally biased region" description="Basic and acidic residues" evidence="1">
    <location>
        <begin position="11"/>
        <end position="23"/>
    </location>
</feature>
<sequence length="715" mass="78697">MGSEGQGRRANGREWRRPPERRVSPAPANTACAGGGPRLSQAGAVPARRAPGRVAHDHPQGAGGPSTAQNGASPDKEYPSVRIVSARNTLALALALGLSACNPQPAGGDATVSADAAAPTAEQVEDESRRLNAWFDEQYEEQLQFSPIQLTFLGRKDLNDQIDDLSEAGTRKRVDWMKASVEAMESTFDYDRLDPETQLSWDLWKRQYEDARDGLPFIAHGYPFDQMNGAQNILPMFMINFHKVDDEKDYLAYVSRLQKSEVAFDQLLERGRAATAEGIRPPKFAYEGVIDQSKKVITGAPFGEGPDSALWADAQAKADALVEAGTISAERAAELKGEARKALLEHVKPAYERIIAFAEADLPNAADDATGVGTSQPDGAAYYAYQLKQNTTTDMNAEQIHELGLKEVARLRGELEALKAPAGYEGDLEGFFKHVQADPKRLFPNTDAGRQAYIDEASADIANIKQHLPDYFGLLPKADLVVKRVEPFREQDGAAQHYYPATPDGSRPGIYYAHLSDMNAMPKTELEVIAYHEGLPGHHMQISIAQELTGIPKFRTQYGSTAYSEGWGLYSEWLAKEMPGTYQSWYAEYGRLMSEMWRAIRLVVDTGLHAKGWTEQQAYDYFRANSSVPDAAIRSEIRRYLVNPGQATAYKIGMIKIQDLRRKAESELGDGFDIRGFHDAVLGGGAMPLDLLEKRVDRWIDSQKAAAPAADAKAA</sequence>